<sequence length="691" mass="79676">MNDNQISSPADLEEENTDTHDDQLTATPLKKYVTMISPKKDNKWICNFGCKAEPYTGSYTHIRVHFLGRAPGQRALGIAECSKVTKDDKEKMRKEEHEAQKVFERSSRKDFSTVVEFHLMLLDLLFFYDMIRGINEAPKGYKPPSADKIRKTLLDKEKSKLDRHLAGIKDQWPMFGISIVLDGWSNIKNQPIINVVEISGGRAKFLNGIDCSGDEKSGIFISELLFKAIIENVGIYNIVQILIDNASAGKLAGEIVMGKYPHIFWSGCMAYSLSLLMKDIATYPHPRLEFIKKVYQQVKGFVKYVKIHSMVLYIFRKFSALEVIQAKKTRFGHHYVVLQRVNRLKNHLISMALSEEWDKIKCGSSSSKLRHQEISSTILDSDFWEQLKLVLKFTKPIWKMIRFCDSDKAVIGEVYQKMEDMPELLNIVHSFALERWKKMNIPLHMLAYVLTPFYYSNTWLTSSNTKSERRKKPNVDSDVQNMYLDVVDRLLGNSVEAARDRVQLADFVSNTDIYICSSSNNVDRDIMPAVKWWTLHGALVPELSNMAIRVLSQSVNFSCAKRVWSTYSFIHSVSRNRMNADHAEAHVYVHYNTSLLTRYKDDYEKSYKDWDAYVEDNALQFNLREIEDREYQSMAALDEEASSCSFENPPHATQEQRQPQEQSQPQRAHCPQVIEDQSTSQTRGTKKARLV</sequence>
<dbReference type="Pfam" id="PF05699">
    <property type="entry name" value="Dimer_Tnp_hAT"/>
    <property type="match status" value="1"/>
</dbReference>
<evidence type="ECO:0000259" key="3">
    <source>
        <dbReference type="Pfam" id="PF05699"/>
    </source>
</evidence>
<comment type="caution">
    <text evidence="4">The sequence shown here is derived from an EMBL/GenBank/DDBJ whole genome shotgun (WGS) entry which is preliminary data.</text>
</comment>
<dbReference type="InterPro" id="IPR008906">
    <property type="entry name" value="HATC_C_dom"/>
</dbReference>
<name>A0ABD3S680_9LAMI</name>
<dbReference type="EMBL" id="JBJXBP010000007">
    <property type="protein sequence ID" value="KAL3820011.1"/>
    <property type="molecule type" value="Genomic_DNA"/>
</dbReference>
<gene>
    <name evidence="4" type="ORF">ACJIZ3_005916</name>
</gene>
<evidence type="ECO:0000313" key="5">
    <source>
        <dbReference type="Proteomes" id="UP001634393"/>
    </source>
</evidence>
<feature type="region of interest" description="Disordered" evidence="1">
    <location>
        <begin position="1"/>
        <end position="24"/>
    </location>
</feature>
<dbReference type="InterPro" id="IPR012337">
    <property type="entry name" value="RNaseH-like_sf"/>
</dbReference>
<evidence type="ECO:0000256" key="1">
    <source>
        <dbReference type="SAM" id="MobiDB-lite"/>
    </source>
</evidence>
<organism evidence="4 5">
    <name type="scientific">Penstemon smallii</name>
    <dbReference type="NCBI Taxonomy" id="265156"/>
    <lineage>
        <taxon>Eukaryota</taxon>
        <taxon>Viridiplantae</taxon>
        <taxon>Streptophyta</taxon>
        <taxon>Embryophyta</taxon>
        <taxon>Tracheophyta</taxon>
        <taxon>Spermatophyta</taxon>
        <taxon>Magnoliopsida</taxon>
        <taxon>eudicotyledons</taxon>
        <taxon>Gunneridae</taxon>
        <taxon>Pentapetalae</taxon>
        <taxon>asterids</taxon>
        <taxon>lamiids</taxon>
        <taxon>Lamiales</taxon>
        <taxon>Plantaginaceae</taxon>
        <taxon>Cheloneae</taxon>
        <taxon>Penstemon</taxon>
    </lineage>
</organism>
<proteinExistence type="predicted"/>
<dbReference type="InterPro" id="IPR007021">
    <property type="entry name" value="DUF659"/>
</dbReference>
<dbReference type="PANTHER" id="PTHR32166">
    <property type="entry name" value="OSJNBA0013A04.12 PROTEIN"/>
    <property type="match status" value="1"/>
</dbReference>
<feature type="domain" description="HAT C-terminal dimerisation" evidence="3">
    <location>
        <begin position="520"/>
        <end position="592"/>
    </location>
</feature>
<dbReference type="Pfam" id="PF04937">
    <property type="entry name" value="DUF659"/>
    <property type="match status" value="1"/>
</dbReference>
<dbReference type="SUPFAM" id="SSF53098">
    <property type="entry name" value="Ribonuclease H-like"/>
    <property type="match status" value="1"/>
</dbReference>
<reference evidence="4 5" key="1">
    <citation type="submission" date="2024-12" db="EMBL/GenBank/DDBJ databases">
        <title>The unique morphological basis and parallel evolutionary history of personate flowers in Penstemon.</title>
        <authorList>
            <person name="Depatie T.H."/>
            <person name="Wessinger C.A."/>
        </authorList>
    </citation>
    <scope>NUCLEOTIDE SEQUENCE [LARGE SCALE GENOMIC DNA]</scope>
    <source>
        <strain evidence="4">WTNN_2</strain>
        <tissue evidence="4">Leaf</tissue>
    </source>
</reference>
<protein>
    <recommendedName>
        <fullName evidence="6">DUF659 domain-containing protein</fullName>
    </recommendedName>
</protein>
<evidence type="ECO:0008006" key="6">
    <source>
        <dbReference type="Google" id="ProtNLM"/>
    </source>
</evidence>
<feature type="domain" description="DUF659" evidence="2">
    <location>
        <begin position="144"/>
        <end position="299"/>
    </location>
</feature>
<dbReference type="PANTHER" id="PTHR32166:SF123">
    <property type="entry name" value="BED-TYPE DOMAIN-CONTAINING PROTEIN"/>
    <property type="match status" value="1"/>
</dbReference>
<keyword evidence="5" id="KW-1185">Reference proteome</keyword>
<evidence type="ECO:0000313" key="4">
    <source>
        <dbReference type="EMBL" id="KAL3820011.1"/>
    </source>
</evidence>
<feature type="region of interest" description="Disordered" evidence="1">
    <location>
        <begin position="639"/>
        <end position="691"/>
    </location>
</feature>
<feature type="compositionally biased region" description="Low complexity" evidence="1">
    <location>
        <begin position="655"/>
        <end position="667"/>
    </location>
</feature>
<evidence type="ECO:0000259" key="2">
    <source>
        <dbReference type="Pfam" id="PF04937"/>
    </source>
</evidence>
<dbReference type="AlphaFoldDB" id="A0ABD3S680"/>
<accession>A0ABD3S680</accession>
<dbReference type="Proteomes" id="UP001634393">
    <property type="component" value="Unassembled WGS sequence"/>
</dbReference>